<comment type="caution">
    <text evidence="2">The sequence shown here is derived from an EMBL/GenBank/DDBJ whole genome shotgun (WGS) entry which is preliminary data.</text>
</comment>
<organism evidence="2 3">
    <name type="scientific">Rhizophagus irregularis</name>
    <dbReference type="NCBI Taxonomy" id="588596"/>
    <lineage>
        <taxon>Eukaryota</taxon>
        <taxon>Fungi</taxon>
        <taxon>Fungi incertae sedis</taxon>
        <taxon>Mucoromycota</taxon>
        <taxon>Glomeromycotina</taxon>
        <taxon>Glomeromycetes</taxon>
        <taxon>Glomerales</taxon>
        <taxon>Glomeraceae</taxon>
        <taxon>Rhizophagus</taxon>
    </lineage>
</organism>
<protein>
    <submittedName>
        <fullName evidence="2">Uncharacterized protein</fullName>
    </submittedName>
</protein>
<feature type="compositionally biased region" description="Low complexity" evidence="1">
    <location>
        <begin position="125"/>
        <end position="136"/>
    </location>
</feature>
<proteinExistence type="predicted"/>
<evidence type="ECO:0000313" key="3">
    <source>
        <dbReference type="Proteomes" id="UP000233469"/>
    </source>
</evidence>
<dbReference type="VEuPathDB" id="FungiDB:RhiirA1_450082"/>
<reference evidence="2 3" key="2">
    <citation type="submission" date="2017-10" db="EMBL/GenBank/DDBJ databases">
        <title>Extensive intraspecific genome diversity in a model arbuscular mycorrhizal fungus.</title>
        <authorList>
            <person name="Chen E.C.H."/>
            <person name="Morin E."/>
            <person name="Baudet D."/>
            <person name="Noel J."/>
            <person name="Ndikumana S."/>
            <person name="Charron P."/>
            <person name="St-Onge C."/>
            <person name="Giorgi J."/>
            <person name="Grigoriev I.V."/>
            <person name="Roux C."/>
            <person name="Martin F.M."/>
            <person name="Corradi N."/>
        </authorList>
    </citation>
    <scope>NUCLEOTIDE SEQUENCE [LARGE SCALE GENOMIC DNA]</scope>
    <source>
        <strain evidence="2 3">C2</strain>
    </source>
</reference>
<dbReference type="Proteomes" id="UP000233469">
    <property type="component" value="Unassembled WGS sequence"/>
</dbReference>
<name>A0A2N1MI31_9GLOM</name>
<dbReference type="VEuPathDB" id="FungiDB:FUN_016951"/>
<reference evidence="2 3" key="1">
    <citation type="submission" date="2016-04" db="EMBL/GenBank/DDBJ databases">
        <title>Genome analyses suggest a sexual origin of heterokaryosis in a supposedly ancient asexual fungus.</title>
        <authorList>
            <person name="Ropars J."/>
            <person name="Sedzielewska K."/>
            <person name="Noel J."/>
            <person name="Charron P."/>
            <person name="Farinelli L."/>
            <person name="Marton T."/>
            <person name="Kruger M."/>
            <person name="Pelin A."/>
            <person name="Brachmann A."/>
            <person name="Corradi N."/>
        </authorList>
    </citation>
    <scope>NUCLEOTIDE SEQUENCE [LARGE SCALE GENOMIC DNA]</scope>
    <source>
        <strain evidence="2 3">C2</strain>
    </source>
</reference>
<gene>
    <name evidence="2" type="ORF">RhiirC2_792026</name>
</gene>
<feature type="region of interest" description="Disordered" evidence="1">
    <location>
        <begin position="109"/>
        <end position="182"/>
    </location>
</feature>
<sequence>MILTNDKLLMECCPSNIDWDVYMRDCEKAVNISELHSDEWSTEDEGLANAERSSNVYQKILIRAEEIRESIGTGLSHVRYRLTNAVDKESRPKDNMPRWWISSNWIESDEDDDDKNHQENDEVDNNNCGDDNYYNNNGGGGVGDDDKNDNDGEIGGVGGGDNNDNDGEVGGIGGSDNNDNDG</sequence>
<evidence type="ECO:0000256" key="1">
    <source>
        <dbReference type="SAM" id="MobiDB-lite"/>
    </source>
</evidence>
<dbReference type="VEuPathDB" id="FungiDB:RhiirFUN_005769"/>
<dbReference type="EMBL" id="LLXL01002271">
    <property type="protein sequence ID" value="PKK61285.1"/>
    <property type="molecule type" value="Genomic_DNA"/>
</dbReference>
<dbReference type="AlphaFoldDB" id="A0A2N1MI31"/>
<accession>A0A2N1MI31</accession>
<evidence type="ECO:0000313" key="2">
    <source>
        <dbReference type="EMBL" id="PKK61285.1"/>
    </source>
</evidence>